<proteinExistence type="predicted"/>
<accession>A0AC60PAU1</accession>
<evidence type="ECO:0000313" key="1">
    <source>
        <dbReference type="EMBL" id="KAG0416680.1"/>
    </source>
</evidence>
<reference evidence="1 2" key="1">
    <citation type="journal article" date="2020" name="Cell">
        <title>Large-Scale Comparative Analyses of Tick Genomes Elucidate Their Genetic Diversity and Vector Capacities.</title>
        <authorList>
            <consortium name="Tick Genome and Microbiome Consortium (TIGMIC)"/>
            <person name="Jia N."/>
            <person name="Wang J."/>
            <person name="Shi W."/>
            <person name="Du L."/>
            <person name="Sun Y."/>
            <person name="Zhan W."/>
            <person name="Jiang J.F."/>
            <person name="Wang Q."/>
            <person name="Zhang B."/>
            <person name="Ji P."/>
            <person name="Bell-Sakyi L."/>
            <person name="Cui X.M."/>
            <person name="Yuan T.T."/>
            <person name="Jiang B.G."/>
            <person name="Yang W.F."/>
            <person name="Lam T.T."/>
            <person name="Chang Q.C."/>
            <person name="Ding S.J."/>
            <person name="Wang X.J."/>
            <person name="Zhu J.G."/>
            <person name="Ruan X.D."/>
            <person name="Zhao L."/>
            <person name="Wei J.T."/>
            <person name="Ye R.Z."/>
            <person name="Que T.C."/>
            <person name="Du C.H."/>
            <person name="Zhou Y.H."/>
            <person name="Cheng J.X."/>
            <person name="Dai P.F."/>
            <person name="Guo W.B."/>
            <person name="Han X.H."/>
            <person name="Huang E.J."/>
            <person name="Li L.F."/>
            <person name="Wei W."/>
            <person name="Gao Y.C."/>
            <person name="Liu J.Z."/>
            <person name="Shao H.Z."/>
            <person name="Wang X."/>
            <person name="Wang C.C."/>
            <person name="Yang T.C."/>
            <person name="Huo Q.B."/>
            <person name="Li W."/>
            <person name="Chen H.Y."/>
            <person name="Chen S.E."/>
            <person name="Zhou L.G."/>
            <person name="Ni X.B."/>
            <person name="Tian J.H."/>
            <person name="Sheng Y."/>
            <person name="Liu T."/>
            <person name="Pan Y.S."/>
            <person name="Xia L.Y."/>
            <person name="Li J."/>
            <person name="Zhao F."/>
            <person name="Cao W.C."/>
        </authorList>
    </citation>
    <scope>NUCLEOTIDE SEQUENCE [LARGE SCALE GENOMIC DNA]</scope>
    <source>
        <strain evidence="1">Iper-2018</strain>
    </source>
</reference>
<dbReference type="Proteomes" id="UP000805193">
    <property type="component" value="Unassembled WGS sequence"/>
</dbReference>
<name>A0AC60PAU1_IXOPE</name>
<dbReference type="EMBL" id="JABSTQ010010929">
    <property type="protein sequence ID" value="KAG0416680.1"/>
    <property type="molecule type" value="Genomic_DNA"/>
</dbReference>
<organism evidence="1 2">
    <name type="scientific">Ixodes persulcatus</name>
    <name type="common">Taiga tick</name>
    <dbReference type="NCBI Taxonomy" id="34615"/>
    <lineage>
        <taxon>Eukaryota</taxon>
        <taxon>Metazoa</taxon>
        <taxon>Ecdysozoa</taxon>
        <taxon>Arthropoda</taxon>
        <taxon>Chelicerata</taxon>
        <taxon>Arachnida</taxon>
        <taxon>Acari</taxon>
        <taxon>Parasitiformes</taxon>
        <taxon>Ixodida</taxon>
        <taxon>Ixodoidea</taxon>
        <taxon>Ixodidae</taxon>
        <taxon>Ixodinae</taxon>
        <taxon>Ixodes</taxon>
    </lineage>
</organism>
<gene>
    <name evidence="1" type="ORF">HPB47_006217</name>
</gene>
<sequence>MEHVATSTFLGYHRLHIINSYWLPNQPTARLPPLDMKLGPNRDRDTVVTLGDFNSNQGMTLLNDTTQPTRTGGPHQTDTSPDLTWIQFPLRATWENTGDALGSDHQIIEIKITPKKRGRKERLRTTKLTAWYKHFGCKDWTEAIQETVNRHTKHIANTEDHPTRKSNRTLKARILALTQQSQEYAEKLASQNWMQLCDDISGQIHTVRAWHIFRAIMGHRKPRNTLKKLMLSTGATVKDLIGEIRDTFYPDETQTMAQQIPTAETRLDQEVQTALESEELDGIDSDFTDAELQTALFQLKRNTAPGPDKITYGMLRNIPDNKLDELLLHINEDGKSTEWTAKTVKQLNQIYNMIARITRYNRGMKEHELRKIVEATAYSRVLWSYPYTQLTQTQKRKIKAVLRKCHRLELGTPKYAASALVNATAIHNTLEEKSEIQQDAQRHRLATSQQGRKILSSLGYSTERLPEIPTPPPPWESIPHLTVRPIPKHMHPEVDSERRKCRATHLKDPGHDIYYTDASFTNSNATTASVGPKGHVVRRHANVPSATAAEIQAIAEAATLHSHTTKELTIRTDSQDALRAYAKNDLPEHILGLLTQYMTNHPHLHIYLEWVRGHQAIEGNERAHALSRDNTEPSVPIGWPQAYDPREDRAEQRKKRRTFLKKMREEQRKFPTPLPSTSRRQATSLSRVVELRPSLLPCDMTLHYIHNLGGLPSYQVCGAQPPDNSHTYWECPRAQNSPFILEETLLPLHIPHTWESWAAPPQDLQATLWQQLQNHVEHVLGLTPCNNNEHAS</sequence>
<comment type="caution">
    <text evidence="1">The sequence shown here is derived from an EMBL/GenBank/DDBJ whole genome shotgun (WGS) entry which is preliminary data.</text>
</comment>
<evidence type="ECO:0000313" key="2">
    <source>
        <dbReference type="Proteomes" id="UP000805193"/>
    </source>
</evidence>
<protein>
    <submittedName>
        <fullName evidence="1">Uncharacterized protein</fullName>
    </submittedName>
</protein>
<keyword evidence="2" id="KW-1185">Reference proteome</keyword>